<evidence type="ECO:0000313" key="1">
    <source>
        <dbReference type="EMBL" id="MBC8176277.1"/>
    </source>
</evidence>
<reference evidence="1 2" key="1">
    <citation type="submission" date="2020-08" db="EMBL/GenBank/DDBJ databases">
        <title>Bridging the membrane lipid divide: bacteria of the FCB group superphylum have the potential to synthesize archaeal ether lipids.</title>
        <authorList>
            <person name="Villanueva L."/>
            <person name="Von Meijenfeldt F.A.B."/>
            <person name="Westbye A.B."/>
            <person name="Yadav S."/>
            <person name="Hopmans E.C."/>
            <person name="Dutilh B.E."/>
            <person name="Sinninghe Damste J.S."/>
        </authorList>
    </citation>
    <scope>NUCLEOTIDE SEQUENCE [LARGE SCALE GENOMIC DNA]</scope>
    <source>
        <strain evidence="1">NIOZ-UU27</strain>
    </source>
</reference>
<dbReference type="InterPro" id="IPR009241">
    <property type="entry name" value="HigB-like"/>
</dbReference>
<dbReference type="AlphaFoldDB" id="A0A8J6MWM6"/>
<dbReference type="PANTHER" id="PTHR41791">
    <property type="entry name" value="SSL7039 PROTEIN"/>
    <property type="match status" value="1"/>
</dbReference>
<comment type="caution">
    <text evidence="1">The sequence shown here is derived from an EMBL/GenBank/DDBJ whole genome shotgun (WGS) entry which is preliminary data.</text>
</comment>
<dbReference type="NCBIfam" id="TIGR02683">
    <property type="entry name" value="upstrm_HI1419"/>
    <property type="match status" value="1"/>
</dbReference>
<dbReference type="InterPro" id="IPR014056">
    <property type="entry name" value="TypeIITA-like_toxin_pred"/>
</dbReference>
<dbReference type="PIRSF" id="PIRSF028744">
    <property type="entry name" value="Addict_mod_HI1419"/>
    <property type="match status" value="1"/>
</dbReference>
<name>A0A8J6MWM6_9DELT</name>
<organism evidence="1 2">
    <name type="scientific">Candidatus Desulfacyla euxinica</name>
    <dbReference type="NCBI Taxonomy" id="2841693"/>
    <lineage>
        <taxon>Bacteria</taxon>
        <taxon>Deltaproteobacteria</taxon>
        <taxon>Candidatus Desulfacyla</taxon>
    </lineage>
</organism>
<gene>
    <name evidence="1" type="ORF">H8E19_02645</name>
</gene>
<protein>
    <submittedName>
        <fullName evidence="1">Type II toxin-antitoxin system RelE/ParE family toxin</fullName>
    </submittedName>
</protein>
<dbReference type="Pfam" id="PF05973">
    <property type="entry name" value="Gp49"/>
    <property type="match status" value="1"/>
</dbReference>
<dbReference type="PANTHER" id="PTHR41791:SF1">
    <property type="entry name" value="SSL7039 PROTEIN"/>
    <property type="match status" value="1"/>
</dbReference>
<dbReference type="Proteomes" id="UP000650524">
    <property type="component" value="Unassembled WGS sequence"/>
</dbReference>
<evidence type="ECO:0000313" key="2">
    <source>
        <dbReference type="Proteomes" id="UP000650524"/>
    </source>
</evidence>
<dbReference type="EMBL" id="JACNJD010000123">
    <property type="protein sequence ID" value="MBC8176277.1"/>
    <property type="molecule type" value="Genomic_DNA"/>
</dbReference>
<proteinExistence type="predicted"/>
<sequence length="109" mass="12569">MIEIREYVDLDGSSPYAKWFNRLNAQAAAKIVTALVRLEQGNMSNTKGVGASVFECRIDFGPGYRVYFGKDRDTLIILLGGGIKKRQQKDIQNARKIWKEYKQRKRQEN</sequence>
<accession>A0A8J6MWM6</accession>